<reference evidence="2 3" key="2">
    <citation type="submission" date="2015-05" db="EMBL/GenBank/DDBJ databases">
        <title>Distinctive expansion of gene families associated with plant cell wall degradation and secondary metabolism in the genomes of grapevine trunk pathogens.</title>
        <authorList>
            <person name="Lawrence D.P."/>
            <person name="Travadon R."/>
            <person name="Rolshausen P.E."/>
            <person name="Baumgartner K."/>
        </authorList>
    </citation>
    <scope>NUCLEOTIDE SEQUENCE [LARGE SCALE GENOMIC DNA]</scope>
    <source>
        <strain evidence="2">DS831</strain>
    </source>
</reference>
<evidence type="ECO:0000313" key="2">
    <source>
        <dbReference type="EMBL" id="KKY23676.1"/>
    </source>
</evidence>
<dbReference type="PANTHER" id="PTHR42085">
    <property type="entry name" value="F-BOX DOMAIN-CONTAINING PROTEIN"/>
    <property type="match status" value="1"/>
</dbReference>
<organism evidence="2 3">
    <name type="scientific">Diplodia seriata</name>
    <dbReference type="NCBI Taxonomy" id="420778"/>
    <lineage>
        <taxon>Eukaryota</taxon>
        <taxon>Fungi</taxon>
        <taxon>Dikarya</taxon>
        <taxon>Ascomycota</taxon>
        <taxon>Pezizomycotina</taxon>
        <taxon>Dothideomycetes</taxon>
        <taxon>Dothideomycetes incertae sedis</taxon>
        <taxon>Botryosphaeriales</taxon>
        <taxon>Botryosphaeriaceae</taxon>
        <taxon>Diplodia</taxon>
    </lineage>
</organism>
<feature type="compositionally biased region" description="Polar residues" evidence="1">
    <location>
        <begin position="43"/>
        <end position="55"/>
    </location>
</feature>
<name>A0A0G2ENI6_9PEZI</name>
<dbReference type="AlphaFoldDB" id="A0A0G2ENI6"/>
<dbReference type="PANTHER" id="PTHR42085:SF8">
    <property type="entry name" value="F-BOX DOMAIN-CONTAINING PROTEIN"/>
    <property type="match status" value="1"/>
</dbReference>
<feature type="region of interest" description="Disordered" evidence="1">
    <location>
        <begin position="423"/>
        <end position="504"/>
    </location>
</feature>
<dbReference type="Proteomes" id="UP000034182">
    <property type="component" value="Unassembled WGS sequence"/>
</dbReference>
<evidence type="ECO:0000313" key="3">
    <source>
        <dbReference type="Proteomes" id="UP000034182"/>
    </source>
</evidence>
<dbReference type="InterPro" id="IPR038883">
    <property type="entry name" value="AN11006-like"/>
</dbReference>
<accession>A0A0G2ENI6</accession>
<reference evidence="2 3" key="1">
    <citation type="submission" date="2015-03" db="EMBL/GenBank/DDBJ databases">
        <authorList>
            <person name="Morales-Cruz A."/>
            <person name="Amrine K.C."/>
            <person name="Cantu D."/>
        </authorList>
    </citation>
    <scope>NUCLEOTIDE SEQUENCE [LARGE SCALE GENOMIC DNA]</scope>
    <source>
        <strain evidence="2">DS831</strain>
    </source>
</reference>
<protein>
    <submittedName>
        <fullName evidence="2">Uncharacterized protein</fullName>
    </submittedName>
</protein>
<feature type="compositionally biased region" description="Basic and acidic residues" evidence="1">
    <location>
        <begin position="423"/>
        <end position="481"/>
    </location>
</feature>
<dbReference type="EMBL" id="LAQI01000065">
    <property type="protein sequence ID" value="KKY23676.1"/>
    <property type="molecule type" value="Genomic_DNA"/>
</dbReference>
<gene>
    <name evidence="2" type="ORF">UCDDS831_g02897</name>
</gene>
<evidence type="ECO:0000256" key="1">
    <source>
        <dbReference type="SAM" id="MobiDB-lite"/>
    </source>
</evidence>
<sequence>MSDPASKRFRSPSPSPVGGRIPNDDDAMPKPPKKRLRPIITVKNKSNNRTPIPKTTSKKRGKVHESESLAAAAVAPKHFRWAGLPGEIKNLIYKHALTTPTPIDAHKRISFFEKGPALNLVPALLRLNKKTYAETAPILYGENTFTFTCEEKLAAWLRRMDRPTPSPPEKPTKVNKELALKQSAAARWGLLRDRLSDADVDAFPDLVARTPANPWGLAARHQHLIQTPPPTSPAPGPPLSLLRHLALHLPPGPHGRWSLHRLVLKDPFTIHDIYHTLTTRAPRLDTFDIGPARPPPWAVANVNVRALPDALSTERFFARGAGAYVGMARWLVDVALGRDVARAGGERCVAELRAVLASEPGSKKDADADAGDDVMSLPNDVWGRHFWTYAQNVRASGGERHWETFLLALCRSVLQAVQDLDHAERKEKRKEERRLQKEERMHTAEGRAVEEREREERRKAKREREEAVCGRREMDRLDGHACLDGSDEELSSDYDDSDDDDDSD</sequence>
<proteinExistence type="predicted"/>
<feature type="compositionally biased region" description="Acidic residues" evidence="1">
    <location>
        <begin position="485"/>
        <end position="504"/>
    </location>
</feature>
<comment type="caution">
    <text evidence="2">The sequence shown here is derived from an EMBL/GenBank/DDBJ whole genome shotgun (WGS) entry which is preliminary data.</text>
</comment>
<feature type="region of interest" description="Disordered" evidence="1">
    <location>
        <begin position="1"/>
        <end position="64"/>
    </location>
</feature>